<gene>
    <name evidence="2" type="ORF">GCM10011386_19870</name>
</gene>
<accession>A0ABQ1LSL0</accession>
<keyword evidence="1" id="KW-0732">Signal</keyword>
<proteinExistence type="predicted"/>
<organism evidence="2 3">
    <name type="scientific">Parapedobacter defluvii</name>
    <dbReference type="NCBI Taxonomy" id="2045106"/>
    <lineage>
        <taxon>Bacteria</taxon>
        <taxon>Pseudomonadati</taxon>
        <taxon>Bacteroidota</taxon>
        <taxon>Sphingobacteriia</taxon>
        <taxon>Sphingobacteriales</taxon>
        <taxon>Sphingobacteriaceae</taxon>
        <taxon>Parapedobacter</taxon>
    </lineage>
</organism>
<sequence>MQKLTLVLKRVVPFLMVAAVLMQALNKDLVAAAFYLNQRYIAENLCENIGRPEMHCNGICQLKKALQKAAEKEKEATSSLIKVEVQICERWPETLLAACFGSYTAYQYPTDYLLSPLRIPNDIFRPPIGC</sequence>
<comment type="caution">
    <text evidence="2">The sequence shown here is derived from an EMBL/GenBank/DDBJ whole genome shotgun (WGS) entry which is preliminary data.</text>
</comment>
<dbReference type="RefSeq" id="WP_188750119.1">
    <property type="nucleotide sequence ID" value="NZ_BMIK01000005.1"/>
</dbReference>
<dbReference type="EMBL" id="BMIK01000005">
    <property type="protein sequence ID" value="GGC27859.1"/>
    <property type="molecule type" value="Genomic_DNA"/>
</dbReference>
<evidence type="ECO:0000313" key="2">
    <source>
        <dbReference type="EMBL" id="GGC27859.1"/>
    </source>
</evidence>
<protein>
    <submittedName>
        <fullName evidence="2">Uncharacterized protein</fullName>
    </submittedName>
</protein>
<feature type="chain" id="PRO_5046614929" evidence="1">
    <location>
        <begin position="25"/>
        <end position="130"/>
    </location>
</feature>
<reference evidence="3" key="1">
    <citation type="journal article" date="2019" name="Int. J. Syst. Evol. Microbiol.">
        <title>The Global Catalogue of Microorganisms (GCM) 10K type strain sequencing project: providing services to taxonomists for standard genome sequencing and annotation.</title>
        <authorList>
            <consortium name="The Broad Institute Genomics Platform"/>
            <consortium name="The Broad Institute Genome Sequencing Center for Infectious Disease"/>
            <person name="Wu L."/>
            <person name="Ma J."/>
        </authorList>
    </citation>
    <scope>NUCLEOTIDE SEQUENCE [LARGE SCALE GENOMIC DNA]</scope>
    <source>
        <strain evidence="3">CGMCC 1.15342</strain>
    </source>
</reference>
<feature type="signal peptide" evidence="1">
    <location>
        <begin position="1"/>
        <end position="24"/>
    </location>
</feature>
<name>A0ABQ1LSL0_9SPHI</name>
<dbReference type="Proteomes" id="UP000597338">
    <property type="component" value="Unassembled WGS sequence"/>
</dbReference>
<keyword evidence="3" id="KW-1185">Reference proteome</keyword>
<evidence type="ECO:0000313" key="3">
    <source>
        <dbReference type="Proteomes" id="UP000597338"/>
    </source>
</evidence>
<evidence type="ECO:0000256" key="1">
    <source>
        <dbReference type="SAM" id="SignalP"/>
    </source>
</evidence>